<comment type="caution">
    <text evidence="1">The sequence shown here is derived from an EMBL/GenBank/DDBJ whole genome shotgun (WGS) entry which is preliminary data.</text>
</comment>
<dbReference type="InterPro" id="IPR025455">
    <property type="entry name" value="DUF4276"/>
</dbReference>
<name>A0A7W9KJ76_9PSEU</name>
<dbReference type="AlphaFoldDB" id="A0A7W9KJ76"/>
<reference evidence="1 2" key="1">
    <citation type="submission" date="2020-08" db="EMBL/GenBank/DDBJ databases">
        <title>Sequencing the genomes of 1000 actinobacteria strains.</title>
        <authorList>
            <person name="Klenk H.-P."/>
        </authorList>
    </citation>
    <scope>NUCLEOTIDE SEQUENCE [LARGE SCALE GENOMIC DNA]</scope>
    <source>
        <strain evidence="1 2">DSM 43851</strain>
    </source>
</reference>
<organism evidence="1 2">
    <name type="scientific">Kutzneria kofuensis</name>
    <dbReference type="NCBI Taxonomy" id="103725"/>
    <lineage>
        <taxon>Bacteria</taxon>
        <taxon>Bacillati</taxon>
        <taxon>Actinomycetota</taxon>
        <taxon>Actinomycetes</taxon>
        <taxon>Pseudonocardiales</taxon>
        <taxon>Pseudonocardiaceae</taxon>
        <taxon>Kutzneria</taxon>
    </lineage>
</organism>
<evidence type="ECO:0008006" key="3">
    <source>
        <dbReference type="Google" id="ProtNLM"/>
    </source>
</evidence>
<dbReference type="EMBL" id="JACHIR010000001">
    <property type="protein sequence ID" value="MBB5893546.1"/>
    <property type="molecule type" value="Genomic_DNA"/>
</dbReference>
<protein>
    <recommendedName>
        <fullName evidence="3">DUF4276 family protein</fullName>
    </recommendedName>
</protein>
<dbReference type="Pfam" id="PF14103">
    <property type="entry name" value="DUF4276"/>
    <property type="match status" value="1"/>
</dbReference>
<keyword evidence="2" id="KW-1185">Reference proteome</keyword>
<evidence type="ECO:0000313" key="1">
    <source>
        <dbReference type="EMBL" id="MBB5893546.1"/>
    </source>
</evidence>
<sequence length="163" mass="18340">MAQPFRVPRSELADPTKLNRAVAVASRNVRGPGGVLVLFDADDDCPVELNAKLQGTVCDSRCRVEIVVANREFEAWFLASISALRQHDAVQPDAAYAGDPEQRRGAKEQLTKLMVSPYREVRHQPAFCSLIDLETTWRNSRSFRRLVSALQRLLEVEPPPWTL</sequence>
<accession>A0A7W9KJ76</accession>
<dbReference type="Proteomes" id="UP000585638">
    <property type="component" value="Unassembled WGS sequence"/>
</dbReference>
<proteinExistence type="predicted"/>
<evidence type="ECO:0000313" key="2">
    <source>
        <dbReference type="Proteomes" id="UP000585638"/>
    </source>
</evidence>
<gene>
    <name evidence="1" type="ORF">BJ998_004742</name>
</gene>